<evidence type="ECO:0000313" key="2">
    <source>
        <dbReference type="EMBL" id="QKG84454.1"/>
    </source>
</evidence>
<dbReference type="AlphaFoldDB" id="A0A7D4CFR1"/>
<dbReference type="InterPro" id="IPR016181">
    <property type="entry name" value="Acyl_CoA_acyltransferase"/>
</dbReference>
<feature type="domain" description="N-acetyltransferase" evidence="1">
    <location>
        <begin position="4"/>
        <end position="173"/>
    </location>
</feature>
<evidence type="ECO:0000313" key="3">
    <source>
        <dbReference type="Proteomes" id="UP000503088"/>
    </source>
</evidence>
<keyword evidence="2" id="KW-0808">Transferase</keyword>
<dbReference type="Gene3D" id="3.40.630.30">
    <property type="match status" value="1"/>
</dbReference>
<dbReference type="PANTHER" id="PTHR43617">
    <property type="entry name" value="L-AMINO ACID N-ACETYLTRANSFERASE"/>
    <property type="match status" value="1"/>
</dbReference>
<dbReference type="Proteomes" id="UP000503088">
    <property type="component" value="Chromosome"/>
</dbReference>
<sequence>MGKITFRRLDESDVFLYREFILTGCRETPLDVGLTEKEWGAKNTYKALEEQFRQHDNNPGCFILGAYDGNKMVGTLGFTRNEPIMRRHIAWIWGVQVDSQYRNQGIAKSLFKEMLIRSRECKGLEQIRLKVRSDNEKAIKVYQSIGFQFIAKEPGVLKWGDRYIDQFWMMMSL</sequence>
<proteinExistence type="predicted"/>
<dbReference type="KEGG" id="kpul:GXN76_08175"/>
<gene>
    <name evidence="2" type="ORF">GXN76_08175</name>
</gene>
<dbReference type="Pfam" id="PF00583">
    <property type="entry name" value="Acetyltransf_1"/>
    <property type="match status" value="1"/>
</dbReference>
<dbReference type="InterPro" id="IPR050276">
    <property type="entry name" value="MshD_Acetyltransferase"/>
</dbReference>
<dbReference type="RefSeq" id="WP_173222157.1">
    <property type="nucleotide sequence ID" value="NZ_CP048104.1"/>
</dbReference>
<dbReference type="InterPro" id="IPR000182">
    <property type="entry name" value="GNAT_dom"/>
</dbReference>
<protein>
    <submittedName>
        <fullName evidence="2">GNAT family N-acetyltransferase</fullName>
    </submittedName>
</protein>
<name>A0A7D4CFR1_9BACL</name>
<dbReference type="SUPFAM" id="SSF55729">
    <property type="entry name" value="Acyl-CoA N-acyltransferases (Nat)"/>
    <property type="match status" value="1"/>
</dbReference>
<evidence type="ECO:0000259" key="1">
    <source>
        <dbReference type="PROSITE" id="PS51186"/>
    </source>
</evidence>
<organism evidence="2 3">
    <name type="scientific">Kroppenstedtia pulmonis</name>
    <dbReference type="NCBI Taxonomy" id="1380685"/>
    <lineage>
        <taxon>Bacteria</taxon>
        <taxon>Bacillati</taxon>
        <taxon>Bacillota</taxon>
        <taxon>Bacilli</taxon>
        <taxon>Bacillales</taxon>
        <taxon>Thermoactinomycetaceae</taxon>
        <taxon>Kroppenstedtia</taxon>
    </lineage>
</organism>
<dbReference type="GO" id="GO:0016747">
    <property type="term" value="F:acyltransferase activity, transferring groups other than amino-acyl groups"/>
    <property type="evidence" value="ECO:0007669"/>
    <property type="project" value="InterPro"/>
</dbReference>
<dbReference type="PROSITE" id="PS51186">
    <property type="entry name" value="GNAT"/>
    <property type="match status" value="1"/>
</dbReference>
<dbReference type="EMBL" id="CP048104">
    <property type="protein sequence ID" value="QKG84454.1"/>
    <property type="molecule type" value="Genomic_DNA"/>
</dbReference>
<keyword evidence="3" id="KW-1185">Reference proteome</keyword>
<dbReference type="CDD" id="cd04301">
    <property type="entry name" value="NAT_SF"/>
    <property type="match status" value="1"/>
</dbReference>
<accession>A0A7D4CFR1</accession>
<reference evidence="2 3" key="1">
    <citation type="submission" date="2020-01" db="EMBL/GenBank/DDBJ databases">
        <authorList>
            <person name="Gulvik C.A."/>
            <person name="Batra D.G."/>
        </authorList>
    </citation>
    <scope>NUCLEOTIDE SEQUENCE [LARGE SCALE GENOMIC DNA]</scope>
    <source>
        <strain evidence="2 3">W9323</strain>
    </source>
</reference>